<evidence type="ECO:0000256" key="3">
    <source>
        <dbReference type="ARBA" id="ARBA00022448"/>
    </source>
</evidence>
<evidence type="ECO:0000256" key="5">
    <source>
        <dbReference type="ARBA" id="ARBA00022692"/>
    </source>
</evidence>
<feature type="transmembrane region" description="Helical" evidence="9">
    <location>
        <begin position="399"/>
        <end position="420"/>
    </location>
</feature>
<feature type="transmembrane region" description="Helical" evidence="9">
    <location>
        <begin position="341"/>
        <end position="362"/>
    </location>
</feature>
<feature type="region of interest" description="Disordered" evidence="8">
    <location>
        <begin position="1"/>
        <end position="28"/>
    </location>
</feature>
<proteinExistence type="inferred from homology"/>
<keyword evidence="11" id="KW-1185">Reference proteome</keyword>
<dbReference type="EMBL" id="JACOPE010000001">
    <property type="protein sequence ID" value="MBC5683240.1"/>
    <property type="molecule type" value="Genomic_DNA"/>
</dbReference>
<evidence type="ECO:0000313" key="10">
    <source>
        <dbReference type="EMBL" id="MBC5683240.1"/>
    </source>
</evidence>
<keyword evidence="3" id="KW-0813">Transport</keyword>
<feature type="transmembrane region" description="Helical" evidence="9">
    <location>
        <begin position="314"/>
        <end position="335"/>
    </location>
</feature>
<evidence type="ECO:0000256" key="6">
    <source>
        <dbReference type="ARBA" id="ARBA00022989"/>
    </source>
</evidence>
<feature type="transmembrane region" description="Helical" evidence="9">
    <location>
        <begin position="55"/>
        <end position="74"/>
    </location>
</feature>
<evidence type="ECO:0000256" key="1">
    <source>
        <dbReference type="ARBA" id="ARBA00004651"/>
    </source>
</evidence>
<feature type="transmembrane region" description="Helical" evidence="9">
    <location>
        <begin position="285"/>
        <end position="307"/>
    </location>
</feature>
<comment type="subcellular location">
    <subcellularLocation>
        <location evidence="1">Cell membrane</location>
        <topology evidence="1">Multi-pass membrane protein</topology>
    </subcellularLocation>
</comment>
<name>A0ABR7G724_9FIRM</name>
<feature type="transmembrane region" description="Helical" evidence="9">
    <location>
        <begin position="230"/>
        <end position="249"/>
    </location>
</feature>
<dbReference type="PANTHER" id="PTHR21716:SF53">
    <property type="entry name" value="PERMEASE PERM-RELATED"/>
    <property type="match status" value="1"/>
</dbReference>
<keyword evidence="6 9" id="KW-1133">Transmembrane helix</keyword>
<accession>A0ABR7G724</accession>
<keyword evidence="4" id="KW-1003">Cell membrane</keyword>
<feature type="transmembrane region" description="Helical" evidence="9">
    <location>
        <begin position="80"/>
        <end position="101"/>
    </location>
</feature>
<dbReference type="RefSeq" id="WP_118723701.1">
    <property type="nucleotide sequence ID" value="NZ_JACOPE010000001.1"/>
</dbReference>
<feature type="transmembrane region" description="Helical" evidence="9">
    <location>
        <begin position="134"/>
        <end position="154"/>
    </location>
</feature>
<feature type="compositionally biased region" description="Basic and acidic residues" evidence="8">
    <location>
        <begin position="1"/>
        <end position="27"/>
    </location>
</feature>
<dbReference type="Pfam" id="PF01594">
    <property type="entry name" value="AI-2E_transport"/>
    <property type="match status" value="1"/>
</dbReference>
<evidence type="ECO:0000256" key="2">
    <source>
        <dbReference type="ARBA" id="ARBA00009773"/>
    </source>
</evidence>
<evidence type="ECO:0000256" key="9">
    <source>
        <dbReference type="SAM" id="Phobius"/>
    </source>
</evidence>
<dbReference type="PANTHER" id="PTHR21716">
    <property type="entry name" value="TRANSMEMBRANE PROTEIN"/>
    <property type="match status" value="1"/>
</dbReference>
<keyword evidence="7 9" id="KW-0472">Membrane</keyword>
<comment type="similarity">
    <text evidence="2">Belongs to the autoinducer-2 exporter (AI-2E) (TC 2.A.86) family.</text>
</comment>
<evidence type="ECO:0000313" key="11">
    <source>
        <dbReference type="Proteomes" id="UP000631576"/>
    </source>
</evidence>
<organism evidence="10 11">
    <name type="scientific">Ruminococcus hominis</name>
    <dbReference type="NCBI Taxonomy" id="2763065"/>
    <lineage>
        <taxon>Bacteria</taxon>
        <taxon>Bacillati</taxon>
        <taxon>Bacillota</taxon>
        <taxon>Clostridia</taxon>
        <taxon>Eubacteriales</taxon>
        <taxon>Oscillospiraceae</taxon>
        <taxon>Ruminococcus</taxon>
    </lineage>
</organism>
<evidence type="ECO:0000256" key="8">
    <source>
        <dbReference type="SAM" id="MobiDB-lite"/>
    </source>
</evidence>
<comment type="caution">
    <text evidence="10">The sequence shown here is derived from an EMBL/GenBank/DDBJ whole genome shotgun (WGS) entry which is preliminary data.</text>
</comment>
<dbReference type="Proteomes" id="UP000631576">
    <property type="component" value="Unassembled WGS sequence"/>
</dbReference>
<protein>
    <submittedName>
        <fullName evidence="10">AI-2E family transporter</fullName>
    </submittedName>
</protein>
<sequence>MDQSAEKEKDVTKKDDKVKEKEKKKSVENSGYYINRPKFGNNGPSKLKQQFSQGLTLLLVVIVCLLIYFALLRLERISNVIYLVLGILKPIIYGFAIAYLLNPIVKKVDEYLIPHINKHFPNSKKAAQISRGTGIFVAVVLLISIITALCNMMLPELYKSIWNMVSTVPSQLNTAVDQITKMMSKDTTTGQLFTNVLMQATDFIQNWMKTDLLEQVNVVMSNLTVGVINVVKELFNGIIGIIISVYVLWGKEVFSQQAKKIVYAIFKPNSANMILHLTIKSNEIFGGFIIGKIIDSVIIGILCFIGLSILKMPYALLVSVIVGVTNVIPFFGPYIGAIPSAILITLSNPIKGLYFLIFILILQQIDGNIIGPKIIGNSTGLSAFWVVFSILLGGGLFGIPGMILGVPTFAVLSYIVTMLINHNLEKKNLPIEASCYDELSYVDTDGTYVHSDRNEFKKYKGE</sequence>
<evidence type="ECO:0000256" key="7">
    <source>
        <dbReference type="ARBA" id="ARBA00023136"/>
    </source>
</evidence>
<dbReference type="InterPro" id="IPR002549">
    <property type="entry name" value="AI-2E-like"/>
</dbReference>
<gene>
    <name evidence="10" type="ORF">H8S40_06605</name>
</gene>
<evidence type="ECO:0000256" key="4">
    <source>
        <dbReference type="ARBA" id="ARBA00022475"/>
    </source>
</evidence>
<feature type="transmembrane region" description="Helical" evidence="9">
    <location>
        <begin position="374"/>
        <end position="393"/>
    </location>
</feature>
<reference evidence="10 11" key="1">
    <citation type="submission" date="2020-08" db="EMBL/GenBank/DDBJ databases">
        <title>Genome public.</title>
        <authorList>
            <person name="Liu C."/>
            <person name="Sun Q."/>
        </authorList>
    </citation>
    <scope>NUCLEOTIDE SEQUENCE [LARGE SCALE GENOMIC DNA]</scope>
    <source>
        <strain evidence="10 11">NSJ-13</strain>
    </source>
</reference>
<keyword evidence="5 9" id="KW-0812">Transmembrane</keyword>